<keyword evidence="2" id="KW-1185">Reference proteome</keyword>
<dbReference type="Gene3D" id="1.10.600.10">
    <property type="entry name" value="Farnesyl Diphosphate Synthase"/>
    <property type="match status" value="1"/>
</dbReference>
<dbReference type="Proteomes" id="UP001390339">
    <property type="component" value="Unassembled WGS sequence"/>
</dbReference>
<comment type="caution">
    <text evidence="1">The sequence shown here is derived from an EMBL/GenBank/DDBJ whole genome shotgun (WGS) entry which is preliminary data.</text>
</comment>
<evidence type="ECO:0000313" key="2">
    <source>
        <dbReference type="Proteomes" id="UP001390339"/>
    </source>
</evidence>
<evidence type="ECO:0000313" key="1">
    <source>
        <dbReference type="EMBL" id="KAK8848562.1"/>
    </source>
</evidence>
<accession>A0ABR2HK61</accession>
<protein>
    <submittedName>
        <fullName evidence="1">Isoprenoid synthase domain-containing protein</fullName>
    </submittedName>
</protein>
<organism evidence="1 2">
    <name type="scientific">Apiospora arundinis</name>
    <dbReference type="NCBI Taxonomy" id="335852"/>
    <lineage>
        <taxon>Eukaryota</taxon>
        <taxon>Fungi</taxon>
        <taxon>Dikarya</taxon>
        <taxon>Ascomycota</taxon>
        <taxon>Pezizomycotina</taxon>
        <taxon>Sordariomycetes</taxon>
        <taxon>Xylariomycetidae</taxon>
        <taxon>Amphisphaeriales</taxon>
        <taxon>Apiosporaceae</taxon>
        <taxon>Apiospora</taxon>
    </lineage>
</organism>
<sequence>MPARALQLEKIAAAEDLEHVIPVVFSWNYIPRLPPFLVAQDWSFDNPIAHCSTSDPFSGNCFPIDAKAAGFPYHTGLTCLQHNRHWKAALDYASELCELVAADKSYNSAKLSRGGNLATIAKRELKAPLGERFVTFAINLFPKADEERMKLIAVGILFVVMFDGMSFFSLLPRDSTSWLVAQLYTCMWPADRRPINSSDSWEEAPGEDLKNVQDDFVARMRGEKKSSETEGPATSTTTTPLQARIDEIVALCRACDERTGTDAGHDFIERMLEWVMHSQPEPGQGFASPREYLDYRWMDAADWWLAAACKLSIASPISLVDPVTAKLLRLAGDHISIVNDLGSFDKERAAFESGRTVVFINLVQVLRTSCGLSVDDAKAAAFVLQLLNEQEMLAECEHLKTDDRMTDEHWRFVDVLLLLCAGNTFYTMTTSRYGGEAARIKK</sequence>
<dbReference type="SUPFAM" id="SSF48576">
    <property type="entry name" value="Terpenoid synthases"/>
    <property type="match status" value="1"/>
</dbReference>
<proteinExistence type="predicted"/>
<gene>
    <name evidence="1" type="ORF">PGQ11_015042</name>
</gene>
<dbReference type="InterPro" id="IPR008949">
    <property type="entry name" value="Isoprenoid_synthase_dom_sf"/>
</dbReference>
<dbReference type="Pfam" id="PF19086">
    <property type="entry name" value="Terpene_syn_C_2"/>
    <property type="match status" value="1"/>
</dbReference>
<reference evidence="1 2" key="1">
    <citation type="journal article" date="2024" name="IMA Fungus">
        <title>Apiospora arundinis, a panoply of carbohydrate-active enzymes and secondary metabolites.</title>
        <authorList>
            <person name="Sorensen T."/>
            <person name="Petersen C."/>
            <person name="Muurmann A.T."/>
            <person name="Christiansen J.V."/>
            <person name="Brundto M.L."/>
            <person name="Overgaard C.K."/>
            <person name="Boysen A.T."/>
            <person name="Wollenberg R.D."/>
            <person name="Larsen T.O."/>
            <person name="Sorensen J.L."/>
            <person name="Nielsen K.L."/>
            <person name="Sondergaard T.E."/>
        </authorList>
    </citation>
    <scope>NUCLEOTIDE SEQUENCE [LARGE SCALE GENOMIC DNA]</scope>
    <source>
        <strain evidence="1 2">AAU 773</strain>
    </source>
</reference>
<dbReference type="EMBL" id="JAPCWZ010000010">
    <property type="protein sequence ID" value="KAK8848562.1"/>
    <property type="molecule type" value="Genomic_DNA"/>
</dbReference>
<name>A0ABR2HK61_9PEZI</name>